<keyword evidence="3" id="KW-1185">Reference proteome</keyword>
<dbReference type="OrthoDB" id="10289416at2759"/>
<sequence length="104" mass="11422">MSSSRTQVKLPTDEDPTLSVTTIDTKTSTIMGRDEPNTEVKYQSGLEKFTKAHESVAGGPTEAVPQISRDPLTDELILNPHLSSLNPNAEDAKENDKKHGTFRK</sequence>
<reference evidence="2 3" key="1">
    <citation type="journal article" date="2019" name="Sci. Rep.">
        <title>Nanopore sequencing improves the draft genome of the human pathogenic amoeba Naegleria fowleri.</title>
        <authorList>
            <person name="Liechti N."/>
            <person name="Schurch N."/>
            <person name="Bruggmann R."/>
            <person name="Wittwer M."/>
        </authorList>
    </citation>
    <scope>NUCLEOTIDE SEQUENCE [LARGE SCALE GENOMIC DNA]</scope>
    <source>
        <strain evidence="2 3">ATCC 30894</strain>
    </source>
</reference>
<accession>A0A6A5C813</accession>
<name>A0A6A5C813_NAEFO</name>
<dbReference type="VEuPathDB" id="AmoebaDB:FDP41_007821"/>
<dbReference type="EMBL" id="VFQX01000004">
    <property type="protein sequence ID" value="KAF0983906.1"/>
    <property type="molecule type" value="Genomic_DNA"/>
</dbReference>
<organism evidence="2 3">
    <name type="scientific">Naegleria fowleri</name>
    <name type="common">Brain eating amoeba</name>
    <dbReference type="NCBI Taxonomy" id="5763"/>
    <lineage>
        <taxon>Eukaryota</taxon>
        <taxon>Discoba</taxon>
        <taxon>Heterolobosea</taxon>
        <taxon>Tetramitia</taxon>
        <taxon>Eutetramitia</taxon>
        <taxon>Vahlkampfiidae</taxon>
        <taxon>Naegleria</taxon>
    </lineage>
</organism>
<dbReference type="VEuPathDB" id="AmoebaDB:NF0018240"/>
<dbReference type="Proteomes" id="UP000444721">
    <property type="component" value="Unassembled WGS sequence"/>
</dbReference>
<evidence type="ECO:0000256" key="1">
    <source>
        <dbReference type="SAM" id="MobiDB-lite"/>
    </source>
</evidence>
<feature type="region of interest" description="Disordered" evidence="1">
    <location>
        <begin position="81"/>
        <end position="104"/>
    </location>
</feature>
<evidence type="ECO:0000313" key="3">
    <source>
        <dbReference type="Proteomes" id="UP000444721"/>
    </source>
</evidence>
<comment type="caution">
    <text evidence="2">The sequence shown here is derived from an EMBL/GenBank/DDBJ whole genome shotgun (WGS) entry which is preliminary data.</text>
</comment>
<dbReference type="RefSeq" id="XP_044568619.1">
    <property type="nucleotide sequence ID" value="XM_044711608.1"/>
</dbReference>
<dbReference type="AlphaFoldDB" id="A0A6A5C813"/>
<proteinExistence type="predicted"/>
<protein>
    <submittedName>
        <fullName evidence="2">Uncharacterized protein</fullName>
    </submittedName>
</protein>
<gene>
    <name evidence="2" type="ORF">FDP41_007821</name>
</gene>
<feature type="compositionally biased region" description="Basic and acidic residues" evidence="1">
    <location>
        <begin position="90"/>
        <end position="104"/>
    </location>
</feature>
<dbReference type="VEuPathDB" id="AmoebaDB:NfTy_005620"/>
<evidence type="ECO:0000313" key="2">
    <source>
        <dbReference type="EMBL" id="KAF0983906.1"/>
    </source>
</evidence>
<dbReference type="GeneID" id="68115039"/>